<accession>A0A182VP85</accession>
<dbReference type="Proteomes" id="UP000075903">
    <property type="component" value="Unassembled WGS sequence"/>
</dbReference>
<name>A0A182VP85_ANOME</name>
<protein>
    <submittedName>
        <fullName evidence="2">Uncharacterized protein</fullName>
    </submittedName>
</protein>
<reference evidence="2" key="1">
    <citation type="submission" date="2020-05" db="UniProtKB">
        <authorList>
            <consortium name="EnsemblMetazoa"/>
        </authorList>
    </citation>
    <scope>IDENTIFICATION</scope>
    <source>
        <strain evidence="2">MAF</strain>
    </source>
</reference>
<sequence>MLENSRSRPKSPPYFSIMSGGQISGPFRRKRQRCTIQSAAHSDSLILLLSVMFDVITSPPQRRSSSSSAVTLTPCCQSKATPKRVLKSRSSFGSFGSSPIGVTTSGRSVGGGANSIFGFCSCSKQWSKHWSTTISISSSSGHSRLGQDVAVLRLGLE</sequence>
<dbReference type="VEuPathDB" id="VectorBase:AMEM018324"/>
<evidence type="ECO:0000313" key="3">
    <source>
        <dbReference type="Proteomes" id="UP000075903"/>
    </source>
</evidence>
<evidence type="ECO:0000313" key="2">
    <source>
        <dbReference type="EnsemblMetazoa" id="AMEM018324-PA"/>
    </source>
</evidence>
<evidence type="ECO:0000256" key="1">
    <source>
        <dbReference type="SAM" id="MobiDB-lite"/>
    </source>
</evidence>
<organism evidence="2 3">
    <name type="scientific">Anopheles merus</name>
    <name type="common">Mosquito</name>
    <dbReference type="NCBI Taxonomy" id="30066"/>
    <lineage>
        <taxon>Eukaryota</taxon>
        <taxon>Metazoa</taxon>
        <taxon>Ecdysozoa</taxon>
        <taxon>Arthropoda</taxon>
        <taxon>Hexapoda</taxon>
        <taxon>Insecta</taxon>
        <taxon>Pterygota</taxon>
        <taxon>Neoptera</taxon>
        <taxon>Endopterygota</taxon>
        <taxon>Diptera</taxon>
        <taxon>Nematocera</taxon>
        <taxon>Culicoidea</taxon>
        <taxon>Culicidae</taxon>
        <taxon>Anophelinae</taxon>
        <taxon>Anopheles</taxon>
    </lineage>
</organism>
<dbReference type="AlphaFoldDB" id="A0A182VP85"/>
<feature type="region of interest" description="Disordered" evidence="1">
    <location>
        <begin position="1"/>
        <end position="30"/>
    </location>
</feature>
<keyword evidence="3" id="KW-1185">Reference proteome</keyword>
<proteinExistence type="predicted"/>
<dbReference type="EnsemblMetazoa" id="AMEM018324-RA">
    <property type="protein sequence ID" value="AMEM018324-PA"/>
    <property type="gene ID" value="AMEM018324"/>
</dbReference>